<dbReference type="Proteomes" id="UP000761264">
    <property type="component" value="Unassembled WGS sequence"/>
</dbReference>
<comment type="caution">
    <text evidence="1">The sequence shown here is derived from an EMBL/GenBank/DDBJ whole genome shotgun (WGS) entry which is preliminary data.</text>
</comment>
<dbReference type="AlphaFoldDB" id="A0A967KAR4"/>
<organism evidence="1 2">
    <name type="scientific">Pelagibius litoralis</name>
    <dbReference type="NCBI Taxonomy" id="374515"/>
    <lineage>
        <taxon>Bacteria</taxon>
        <taxon>Pseudomonadati</taxon>
        <taxon>Pseudomonadota</taxon>
        <taxon>Alphaproteobacteria</taxon>
        <taxon>Rhodospirillales</taxon>
        <taxon>Rhodovibrionaceae</taxon>
        <taxon>Pelagibius</taxon>
    </lineage>
</organism>
<accession>A0A967KAR4</accession>
<proteinExistence type="predicted"/>
<name>A0A967KAR4_9PROT</name>
<dbReference type="RefSeq" id="WP_167227435.1">
    <property type="nucleotide sequence ID" value="NZ_JAAQPH010000015.1"/>
</dbReference>
<keyword evidence="2" id="KW-1185">Reference proteome</keyword>
<evidence type="ECO:0000313" key="2">
    <source>
        <dbReference type="Proteomes" id="UP000761264"/>
    </source>
</evidence>
<dbReference type="EMBL" id="JAAQPH010000015">
    <property type="protein sequence ID" value="NIA70632.1"/>
    <property type="molecule type" value="Genomic_DNA"/>
</dbReference>
<sequence length="157" mass="17495">MSKKRIFGLLMVFILLAAGYGLVTSFPDHFDLRGRYFTAEPGLRQIENLSAAQPRVLLPELLEDDWQGVCFVPPYYAVQDDPKLAGADIPWTSNDGLYTIALRRGDDYDLHKISRGKVVEFQLTGIGENEACYDSTALAIEYVAGSGPIKLRVVPRE</sequence>
<protein>
    <submittedName>
        <fullName evidence="1">Uncharacterized protein</fullName>
    </submittedName>
</protein>
<gene>
    <name evidence="1" type="ORF">HBA54_18705</name>
</gene>
<reference evidence="1" key="1">
    <citation type="submission" date="2020-03" db="EMBL/GenBank/DDBJ databases">
        <title>Genome of Pelagibius litoralis DSM 21314T.</title>
        <authorList>
            <person name="Wang G."/>
        </authorList>
    </citation>
    <scope>NUCLEOTIDE SEQUENCE</scope>
    <source>
        <strain evidence="1">DSM 21314</strain>
    </source>
</reference>
<evidence type="ECO:0000313" key="1">
    <source>
        <dbReference type="EMBL" id="NIA70632.1"/>
    </source>
</evidence>